<reference evidence="2" key="1">
    <citation type="journal article" date="2017" name="Nature">
        <title>The genome of Chenopodium quinoa.</title>
        <authorList>
            <person name="Jarvis D.E."/>
            <person name="Ho Y.S."/>
            <person name="Lightfoot D.J."/>
            <person name="Schmoeckel S.M."/>
            <person name="Li B."/>
            <person name="Borm T.J.A."/>
            <person name="Ohyanagi H."/>
            <person name="Mineta K."/>
            <person name="Michell C.T."/>
            <person name="Saber N."/>
            <person name="Kharbatia N.M."/>
            <person name="Rupper R.R."/>
            <person name="Sharp A.R."/>
            <person name="Dally N."/>
            <person name="Boughton B.A."/>
            <person name="Woo Y.H."/>
            <person name="Gao G."/>
            <person name="Schijlen E.G.W.M."/>
            <person name="Guo X."/>
            <person name="Momin A.A."/>
            <person name="Negrao S."/>
            <person name="Al-Babili S."/>
            <person name="Gehring C."/>
            <person name="Roessner U."/>
            <person name="Jung C."/>
            <person name="Murphy K."/>
            <person name="Arold S.T."/>
            <person name="Gojobori T."/>
            <person name="van der Linden C.G."/>
            <person name="van Loo E.N."/>
            <person name="Jellen E.N."/>
            <person name="Maughan P.J."/>
            <person name="Tester M."/>
        </authorList>
    </citation>
    <scope>NUCLEOTIDE SEQUENCE [LARGE SCALE GENOMIC DNA]</scope>
    <source>
        <strain evidence="2">cv. PI 614886</strain>
    </source>
</reference>
<evidence type="ECO:0000313" key="3">
    <source>
        <dbReference type="Proteomes" id="UP000596660"/>
    </source>
</evidence>
<protein>
    <submittedName>
        <fullName evidence="2">Uncharacterized protein</fullName>
    </submittedName>
</protein>
<feature type="region of interest" description="Disordered" evidence="1">
    <location>
        <begin position="173"/>
        <end position="220"/>
    </location>
</feature>
<dbReference type="Gramene" id="AUR62027596-RA">
    <property type="protein sequence ID" value="AUR62027596-RA:cds"/>
    <property type="gene ID" value="AUR62027596"/>
</dbReference>
<keyword evidence="3" id="KW-1185">Reference proteome</keyword>
<feature type="compositionally biased region" description="Basic and acidic residues" evidence="1">
    <location>
        <begin position="204"/>
        <end position="220"/>
    </location>
</feature>
<feature type="compositionally biased region" description="Polar residues" evidence="1">
    <location>
        <begin position="174"/>
        <end position="202"/>
    </location>
</feature>
<reference evidence="2" key="2">
    <citation type="submission" date="2021-03" db="UniProtKB">
        <authorList>
            <consortium name="EnsemblPlants"/>
        </authorList>
    </citation>
    <scope>IDENTIFICATION</scope>
</reference>
<accession>A0A803MDQ3</accession>
<organism evidence="2 3">
    <name type="scientific">Chenopodium quinoa</name>
    <name type="common">Quinoa</name>
    <dbReference type="NCBI Taxonomy" id="63459"/>
    <lineage>
        <taxon>Eukaryota</taxon>
        <taxon>Viridiplantae</taxon>
        <taxon>Streptophyta</taxon>
        <taxon>Embryophyta</taxon>
        <taxon>Tracheophyta</taxon>
        <taxon>Spermatophyta</taxon>
        <taxon>Magnoliopsida</taxon>
        <taxon>eudicotyledons</taxon>
        <taxon>Gunneridae</taxon>
        <taxon>Pentapetalae</taxon>
        <taxon>Caryophyllales</taxon>
        <taxon>Chenopodiaceae</taxon>
        <taxon>Chenopodioideae</taxon>
        <taxon>Atripliceae</taxon>
        <taxon>Chenopodium</taxon>
    </lineage>
</organism>
<proteinExistence type="predicted"/>
<name>A0A803MDQ3_CHEQI</name>
<evidence type="ECO:0000256" key="1">
    <source>
        <dbReference type="SAM" id="MobiDB-lite"/>
    </source>
</evidence>
<evidence type="ECO:0000313" key="2">
    <source>
        <dbReference type="EnsemblPlants" id="AUR62027596-RA:cds"/>
    </source>
</evidence>
<dbReference type="Proteomes" id="UP000596660">
    <property type="component" value="Unplaced"/>
</dbReference>
<sequence>MRKRCALRVPREEVKPWMPITLGIFFPRNYFSEASVDVVSCYTAEVKDGSEENQPSTSLDHSRDPERDSKILALLDIVPARMGWRQALSLPEEIASLAFTDENLMLGSKPHNRPIFVCGYIRKQKVNRILIDGGSAVNIMPKYTMRKLGITDDELSQSRLMIQVRVKPNKVESKLSSVGESMTSPVRRVSNQKISNPPSASLENKLEMPSARKEGFDPVA</sequence>
<dbReference type="AlphaFoldDB" id="A0A803MDQ3"/>
<dbReference type="EnsemblPlants" id="AUR62027596-RA">
    <property type="protein sequence ID" value="AUR62027596-RA:cds"/>
    <property type="gene ID" value="AUR62027596"/>
</dbReference>